<dbReference type="EMBL" id="QFQJ01000057">
    <property type="protein sequence ID" value="PZQ88444.1"/>
    <property type="molecule type" value="Genomic_DNA"/>
</dbReference>
<accession>A0A2W5RIM7</accession>
<evidence type="ECO:0000313" key="2">
    <source>
        <dbReference type="EMBL" id="PZQ88444.1"/>
    </source>
</evidence>
<protein>
    <submittedName>
        <fullName evidence="2">Uncharacterized protein</fullName>
    </submittedName>
</protein>
<feature type="region of interest" description="Disordered" evidence="1">
    <location>
        <begin position="260"/>
        <end position="307"/>
    </location>
</feature>
<gene>
    <name evidence="2" type="ORF">DI542_10865</name>
</gene>
<name>A0A2W5RIM7_ACIJO</name>
<organism evidence="2 3">
    <name type="scientific">Acinetobacter johnsonii</name>
    <dbReference type="NCBI Taxonomy" id="40214"/>
    <lineage>
        <taxon>Bacteria</taxon>
        <taxon>Pseudomonadati</taxon>
        <taxon>Pseudomonadota</taxon>
        <taxon>Gammaproteobacteria</taxon>
        <taxon>Moraxellales</taxon>
        <taxon>Moraxellaceae</taxon>
        <taxon>Acinetobacter</taxon>
    </lineage>
</organism>
<reference evidence="2 3" key="1">
    <citation type="submission" date="2017-11" db="EMBL/GenBank/DDBJ databases">
        <title>Infants hospitalized years apart are colonized by the same room-sourced microbial strains.</title>
        <authorList>
            <person name="Brooks B."/>
            <person name="Olm M.R."/>
            <person name="Firek B.A."/>
            <person name="Baker R."/>
            <person name="Thomas B.C."/>
            <person name="Morowitz M.J."/>
            <person name="Banfield J.F."/>
        </authorList>
    </citation>
    <scope>NUCLEOTIDE SEQUENCE [LARGE SCALE GENOMIC DNA]</scope>
    <source>
        <strain evidence="2">S2_003_000_R3_20</strain>
    </source>
</reference>
<proteinExistence type="predicted"/>
<comment type="caution">
    <text evidence="2">The sequence shown here is derived from an EMBL/GenBank/DDBJ whole genome shotgun (WGS) entry which is preliminary data.</text>
</comment>
<dbReference type="Proteomes" id="UP000249282">
    <property type="component" value="Unassembled WGS sequence"/>
</dbReference>
<evidence type="ECO:0000313" key="3">
    <source>
        <dbReference type="Proteomes" id="UP000249282"/>
    </source>
</evidence>
<dbReference type="AlphaFoldDB" id="A0A2W5RIM7"/>
<evidence type="ECO:0000256" key="1">
    <source>
        <dbReference type="SAM" id="MobiDB-lite"/>
    </source>
</evidence>
<feature type="compositionally biased region" description="Polar residues" evidence="1">
    <location>
        <begin position="180"/>
        <end position="196"/>
    </location>
</feature>
<feature type="compositionally biased region" description="Low complexity" evidence="1">
    <location>
        <begin position="166"/>
        <end position="179"/>
    </location>
</feature>
<feature type="compositionally biased region" description="Basic and acidic residues" evidence="1">
    <location>
        <begin position="260"/>
        <end position="280"/>
    </location>
</feature>
<feature type="region of interest" description="Disordered" evidence="1">
    <location>
        <begin position="149"/>
        <end position="196"/>
    </location>
</feature>
<sequence>MSLFSTGHDVVDQVGSVHLEGNILPTSWFSTFVLESGKPDLNAIVVLSEIVYWHRPTVVRDEYSGQVVRVKKKFKSDLLQRSYQSFSDQYGFSKQQVKEAFDRLEKCGVLKRHFRTIEANNQKYNNVLFIELITPVLFEMTTLPLSKGGGSPFEKVDPPHFKKGTNTETTTEITTDINTQQELPENSAQDDSWKPDQNSLSTILLQTKFSHRVNEILTMPDFQFHLGSFNAHWENKIHLTENQKTRKFAAWLVQEFEKQVTKAEREGRKPTRKQSSEKPNNRNVNDPWGEVQNYEPATGDVDTRGLL</sequence>